<evidence type="ECO:0000313" key="11">
    <source>
        <dbReference type="Proteomes" id="UP000265120"/>
    </source>
</evidence>
<feature type="compositionally biased region" description="Polar residues" evidence="7">
    <location>
        <begin position="1421"/>
        <end position="1452"/>
    </location>
</feature>
<feature type="compositionally biased region" description="Low complexity" evidence="7">
    <location>
        <begin position="1023"/>
        <end position="1042"/>
    </location>
</feature>
<dbReference type="GO" id="GO:0005634">
    <property type="term" value="C:nucleus"/>
    <property type="evidence" value="ECO:0007669"/>
    <property type="project" value="UniProtKB-SubCell"/>
</dbReference>
<feature type="compositionally biased region" description="Polar residues" evidence="7">
    <location>
        <begin position="1323"/>
        <end position="1341"/>
    </location>
</feature>
<feature type="compositionally biased region" description="Polar residues" evidence="7">
    <location>
        <begin position="861"/>
        <end position="870"/>
    </location>
</feature>
<accession>A0A3P8V3W1</accession>
<dbReference type="GeneID" id="103388953"/>
<feature type="compositionally biased region" description="Low complexity" evidence="7">
    <location>
        <begin position="349"/>
        <end position="360"/>
    </location>
</feature>
<keyword evidence="2" id="KW-0479">Metal-binding</keyword>
<evidence type="ECO:0000256" key="1">
    <source>
        <dbReference type="ARBA" id="ARBA00004123"/>
    </source>
</evidence>
<evidence type="ECO:0000313" key="10">
    <source>
        <dbReference type="Ensembl" id="ENSCSEP00000007791.1"/>
    </source>
</evidence>
<sequence>MSHPQYNPYLPGNKNSTQRPFGNPSLQDTGMATSHTVSKLGFSSSGPSTVTTPNAEGRVPPQMSQVVTYGSEQSQPSADKNTERSMDIPPNRPRENARFPHNLDYQSFGYSGPFNRTQKDEYLTSGTGTSSSVSSKVESNSNSLDWLLSLKKAPVSTNYAGSGDHRFNSPSQKDHDVISIPGLGDIEYEPSHKGPVAAETSTPKYSPESAGNILMRFGLEKEDFEYLVSFPEDQMTPSNLPYILHQISIEKAKRATVAVESKSYSESQPIGGPRRPDSLGSSAGPSAVLQPKVIDYGHTSKYVSEVVEGLGRSGHRGAVSSEIGTSLESYERSSQQQQPLPKDLPHFLSSSPGSSQSEVSPFPGSTPSYGSYRSDLIKKMQHQPNQTHQQHLETFVLPKTDTDRRTFSKPFPYTESADRQYTSENKPSYTEFRSSHGLAVAGHVDDTRNKQNYVRQFSQQNLGQVQQRQQNQQRLPQQNQQVEVQKNPMRALNQQGQMLQNQQSQQNLGQMQQRQQNQQRLPHQNQQVEVQKNPMRAPNQQGQMLQNQQVQQRQQNQPRLPQQNQQEGIQKNQPRLQNQQGQMLQNQQKHPAPQVKKEPPPLSSTKQPSPVAPLVPDAVNALESPAAPVKQAVSTLPVSKGLPTLVMMLDYAASTPNNFPHTCSLCSKEFRDMRGWISHQNNNLHLTNCRLLRTNYPYWDGKIVSEPSAAEKHFKHSSSTSGQKSHQHPKRTRNDSRSRSRSPRLSAAEKNPKGSSSTSGQKSQQHHRKNRDDSRSRSRSPRRRRRRSHSKSPRSSRYTRRSRSRSQERHKKRDERQSASRRSDNKKTSSTRSDDSRSSPKKSDKKMSSPRRSRERRQSSDGSAQPTQASGAEKLVKKLLQTTAAHSEEPNLEAMVKTLAPALLVELSKMKSSSSSSSTTTRKEKTSISTKSDKPEPATMVKLIGIPFSLAHSDLFNAMEKFGKTTAVVIYRSRLEATVRFEKVEDAEKVKSQKNVMVNGVEVTVEKKDSEREKKMPENKPAAVSASSSQRSESSRQSTVETTAPENKSQACSAKQTTAENANNVDKLDDSTKQTQETKKSVRETTGDEKLTKTTDAEFTTANVKEEKSEVTLSTTSDTPFDPETSDLSVQQESVLVTVKVKSESEPESATEQEKSPASPLKLGSPSAEVSPETVKSEVKPETFTEINPPAETQTLDLDQVQDPLAKDIKASTKISNESEIDENDQTSPSDVPTEPKMDYKNQLVSCEPLQLECENVIQSESLEKSPVLDSLEKINSCAEDQTKDNLEVSSQVLNEGGGSTPEKQSLENSTKKSDEKQEDTVLDSTLPVSSTSVEQDFVNQEEQKVMLLSKTPEVPKELNKPVDYVSEDNTEDQDIDTMDLDSFQILDSIDSTEDDNDEQSEVKPSDKEEDMYRIVDCLEDQSTSQKEPEANKQTSDVTNKQVTKVWSSPRTRSYRKKGESIKEDDKAATENKIQTKPSVEGPVESTSERSVRRTRGKKEDIHKASAKTSVDEPFSYKILDSVGDEPEEPMVMTRSTRERRGRTTTNDTAVEKTKKETTGTRRRRTPVREQQKKEEKTSKRSDITEKETKEVGEEGATRGILGSEENQVGKKDQPTTRGRRGRSRRDEKSITKETETQKIDASEVLAVEEKEQEEEPLYQILDSVEDDQVQEELTSTEGSTGETNKTGETKDVFSEKGTLLGRTAAEESEGTEMDDQPYKIEHKSGTKTKAEGDNKHTMCEVSKETDKACPKEDTPEGCTSEDTVKDFEEEKDSSSAAEDSLLKNQASVDTEGGAIECSSNAAAQKQEMQLCKEEDGHPRKRQKVELAEVEDDNTAGEVAGLTDQVTAGEVQDLLTLEATGPNHRGNMEQSPEESQESELSVNVKTLTQVSKSELDVSSEENHTSATVDEAGGATEEGKTSEPPTETNSGSLGHGQKTSAEEQGEEQEPGFKEPASPVAPQNMFEVTAELGQQILEEWIEAAAEDLKPEDQNLEEFEAKQVKRKSEFDGLEAKKPRSESHCTSADTKLPAFTPNNPTGLEFVVPKSGFFCNLCRIFYLSERTAKEMHCSSKKHYDNLQKYYETFHLKAPESSKANLQ</sequence>
<feature type="compositionally biased region" description="Basic residues" evidence="7">
    <location>
        <begin position="777"/>
        <end position="813"/>
    </location>
</feature>
<feature type="compositionally biased region" description="Basic and acidic residues" evidence="7">
    <location>
        <begin position="1401"/>
        <end position="1414"/>
    </location>
</feature>
<reference evidence="10" key="2">
    <citation type="submission" date="2025-08" db="UniProtKB">
        <authorList>
            <consortium name="Ensembl"/>
        </authorList>
    </citation>
    <scope>IDENTIFICATION</scope>
</reference>
<feature type="region of interest" description="Disordered" evidence="7">
    <location>
        <begin position="313"/>
        <end position="372"/>
    </location>
</feature>
<feature type="compositionally biased region" description="Polar residues" evidence="7">
    <location>
        <begin position="13"/>
        <end position="54"/>
    </location>
</feature>
<comment type="subcellular location">
    <subcellularLocation>
        <location evidence="1">Nucleus</location>
    </subcellularLocation>
</comment>
<dbReference type="InterPro" id="IPR013087">
    <property type="entry name" value="Znf_C2H2_type"/>
</dbReference>
<keyword evidence="5" id="KW-0539">Nucleus</keyword>
<feature type="region of interest" description="Disordered" evidence="7">
    <location>
        <begin position="1002"/>
        <end position="1242"/>
    </location>
</feature>
<feature type="region of interest" description="Disordered" evidence="7">
    <location>
        <begin position="1279"/>
        <end position="1964"/>
    </location>
</feature>
<feature type="compositionally biased region" description="Basic and acidic residues" evidence="7">
    <location>
        <begin position="2007"/>
        <end position="2019"/>
    </location>
</feature>
<feature type="compositionally biased region" description="Basic and acidic residues" evidence="7">
    <location>
        <begin position="1487"/>
        <end position="1504"/>
    </location>
</feature>
<feature type="compositionally biased region" description="Basic and acidic residues" evidence="7">
    <location>
        <begin position="1717"/>
        <end position="1755"/>
    </location>
</feature>
<feature type="region of interest" description="Disordered" evidence="7">
    <location>
        <begin position="2007"/>
        <end position="2029"/>
    </location>
</feature>
<dbReference type="GeneTree" id="ENSGT01140000282746"/>
<feature type="compositionally biased region" description="Low complexity" evidence="7">
    <location>
        <begin position="1672"/>
        <end position="1685"/>
    </location>
</feature>
<proteinExistence type="predicted"/>
<dbReference type="InterPro" id="IPR012677">
    <property type="entry name" value="Nucleotide-bd_a/b_plait_sf"/>
</dbReference>
<feature type="compositionally biased region" description="Basic and acidic residues" evidence="7">
    <location>
        <begin position="1550"/>
        <end position="1560"/>
    </location>
</feature>
<dbReference type="InterPro" id="IPR000690">
    <property type="entry name" value="Matrin/U1-C_Znf_C2H2"/>
</dbReference>
<dbReference type="Proteomes" id="UP000265120">
    <property type="component" value="Chromosome 1"/>
</dbReference>
<evidence type="ECO:0000256" key="2">
    <source>
        <dbReference type="ARBA" id="ARBA00022723"/>
    </source>
</evidence>
<dbReference type="RefSeq" id="XP_024916936.1">
    <property type="nucleotide sequence ID" value="XM_025061168.1"/>
</dbReference>
<feature type="compositionally biased region" description="Polar residues" evidence="7">
    <location>
        <begin position="1922"/>
        <end position="1931"/>
    </location>
</feature>
<dbReference type="PROSITE" id="PS00028">
    <property type="entry name" value="ZINC_FINGER_C2H2_1"/>
    <property type="match status" value="1"/>
</dbReference>
<feature type="compositionally biased region" description="Polar residues" evidence="7">
    <location>
        <begin position="1044"/>
        <end position="1064"/>
    </location>
</feature>
<feature type="compositionally biased region" description="Basic and acidic residues" evidence="7">
    <location>
        <begin position="814"/>
        <end position="847"/>
    </location>
</feature>
<feature type="region of interest" description="Disordered" evidence="7">
    <location>
        <begin position="260"/>
        <end position="286"/>
    </location>
</feature>
<feature type="compositionally biased region" description="Basic and acidic residues" evidence="7">
    <location>
        <begin position="1686"/>
        <end position="1695"/>
    </location>
</feature>
<feature type="compositionally biased region" description="Basic and acidic residues" evidence="7">
    <location>
        <begin position="1066"/>
        <end position="1096"/>
    </location>
</feature>
<keyword evidence="6" id="KW-0694">RNA-binding</keyword>
<feature type="region of interest" description="Disordered" evidence="7">
    <location>
        <begin position="709"/>
        <end position="873"/>
    </location>
</feature>
<feature type="domain" description="Matrin-type" evidence="9">
    <location>
        <begin position="2048"/>
        <end position="2079"/>
    </location>
</feature>
<evidence type="ECO:0000256" key="4">
    <source>
        <dbReference type="ARBA" id="ARBA00022833"/>
    </source>
</evidence>
<keyword evidence="4" id="KW-0862">Zinc</keyword>
<evidence type="ECO:0000259" key="9">
    <source>
        <dbReference type="PROSITE" id="PS50171"/>
    </source>
</evidence>
<feature type="compositionally biased region" description="Polar residues" evidence="7">
    <location>
        <begin position="1798"/>
        <end position="1808"/>
    </location>
</feature>
<dbReference type="Gene3D" id="3.30.70.330">
    <property type="match status" value="1"/>
</dbReference>
<dbReference type="InterPro" id="IPR003604">
    <property type="entry name" value="Matrin/U1-like-C_Znf_C2H2"/>
</dbReference>
<dbReference type="SMART" id="SM00360">
    <property type="entry name" value="RRM"/>
    <property type="match status" value="1"/>
</dbReference>
<dbReference type="OMA" id="EVQKNPM"/>
<organism evidence="10 11">
    <name type="scientific">Cynoglossus semilaevis</name>
    <name type="common">Tongue sole</name>
    <dbReference type="NCBI Taxonomy" id="244447"/>
    <lineage>
        <taxon>Eukaryota</taxon>
        <taxon>Metazoa</taxon>
        <taxon>Chordata</taxon>
        <taxon>Craniata</taxon>
        <taxon>Vertebrata</taxon>
        <taxon>Euteleostomi</taxon>
        <taxon>Actinopterygii</taxon>
        <taxon>Neopterygii</taxon>
        <taxon>Teleostei</taxon>
        <taxon>Neoteleostei</taxon>
        <taxon>Acanthomorphata</taxon>
        <taxon>Carangaria</taxon>
        <taxon>Pleuronectiformes</taxon>
        <taxon>Pleuronectoidei</taxon>
        <taxon>Cynoglossidae</taxon>
        <taxon>Cynoglossinae</taxon>
        <taxon>Cynoglossus</taxon>
    </lineage>
</organism>
<feature type="compositionally biased region" description="Basic and acidic residues" evidence="7">
    <location>
        <begin position="1567"/>
        <end position="1597"/>
    </location>
</feature>
<reference evidence="10 11" key="1">
    <citation type="journal article" date="2014" name="Nat. Genet.">
        <title>Whole-genome sequence of a flatfish provides insights into ZW sex chromosome evolution and adaptation to a benthic lifestyle.</title>
        <authorList>
            <person name="Chen S."/>
            <person name="Zhang G."/>
            <person name="Shao C."/>
            <person name="Huang Q."/>
            <person name="Liu G."/>
            <person name="Zhang P."/>
            <person name="Song W."/>
            <person name="An N."/>
            <person name="Chalopin D."/>
            <person name="Volff J.N."/>
            <person name="Hong Y."/>
            <person name="Li Q."/>
            <person name="Sha Z."/>
            <person name="Zhou H."/>
            <person name="Xie M."/>
            <person name="Yu Q."/>
            <person name="Liu Y."/>
            <person name="Xiang H."/>
            <person name="Wang N."/>
            <person name="Wu K."/>
            <person name="Yang C."/>
            <person name="Zhou Q."/>
            <person name="Liao X."/>
            <person name="Yang L."/>
            <person name="Hu Q."/>
            <person name="Zhang J."/>
            <person name="Meng L."/>
            <person name="Jin L."/>
            <person name="Tian Y."/>
            <person name="Lian J."/>
            <person name="Yang J."/>
            <person name="Miao G."/>
            <person name="Liu S."/>
            <person name="Liang Z."/>
            <person name="Yan F."/>
            <person name="Li Y."/>
            <person name="Sun B."/>
            <person name="Zhang H."/>
            <person name="Zhang J."/>
            <person name="Zhu Y."/>
            <person name="Du M."/>
            <person name="Zhao Y."/>
            <person name="Schartl M."/>
            <person name="Tang Q."/>
            <person name="Wang J."/>
        </authorList>
    </citation>
    <scope>NUCLEOTIDE SEQUENCE</scope>
</reference>
<feature type="compositionally biased region" description="Basic and acidic residues" evidence="7">
    <location>
        <begin position="1625"/>
        <end position="1642"/>
    </location>
</feature>
<feature type="compositionally biased region" description="Basic and acidic residues" evidence="7">
    <location>
        <begin position="921"/>
        <end position="935"/>
    </location>
</feature>
<feature type="compositionally biased region" description="Low complexity" evidence="7">
    <location>
        <begin position="125"/>
        <end position="138"/>
    </location>
</feature>
<evidence type="ECO:0000256" key="5">
    <source>
        <dbReference type="ARBA" id="ARBA00023242"/>
    </source>
</evidence>
<evidence type="ECO:0000256" key="3">
    <source>
        <dbReference type="ARBA" id="ARBA00022771"/>
    </source>
</evidence>
<feature type="region of interest" description="Disordered" evidence="7">
    <location>
        <begin position="461"/>
        <end position="483"/>
    </location>
</feature>
<dbReference type="Ensembl" id="ENSCSET00000007872.1">
    <property type="protein sequence ID" value="ENSCSEP00000007791.1"/>
    <property type="gene ID" value="ENSCSEG00000005015.1"/>
</dbReference>
<dbReference type="STRING" id="244447.ENSCSEP00000007791"/>
<feature type="compositionally biased region" description="Acidic residues" evidence="7">
    <location>
        <begin position="1391"/>
        <end position="1400"/>
    </location>
</feature>
<dbReference type="CDD" id="cd00590">
    <property type="entry name" value="RRM_SF"/>
    <property type="match status" value="1"/>
</dbReference>
<feature type="domain" description="RRM" evidence="8">
    <location>
        <begin position="939"/>
        <end position="1029"/>
    </location>
</feature>
<feature type="compositionally biased region" description="Polar residues" evidence="7">
    <location>
        <begin position="419"/>
        <end position="430"/>
    </location>
</feature>
<evidence type="ECO:0000256" key="7">
    <source>
        <dbReference type="SAM" id="MobiDB-lite"/>
    </source>
</evidence>
<name>A0A3P8V3W1_CYNSE</name>
<dbReference type="GO" id="GO:0008270">
    <property type="term" value="F:zinc ion binding"/>
    <property type="evidence" value="ECO:0007669"/>
    <property type="project" value="UniProtKB-KW"/>
</dbReference>
<feature type="region of interest" description="Disordered" evidence="7">
    <location>
        <begin position="496"/>
        <end position="614"/>
    </location>
</feature>
<feature type="compositionally biased region" description="Low complexity" evidence="7">
    <location>
        <begin position="910"/>
        <end position="920"/>
    </location>
</feature>
<feature type="region of interest" description="Disordered" evidence="7">
    <location>
        <begin position="188"/>
        <end position="209"/>
    </location>
</feature>
<feature type="region of interest" description="Disordered" evidence="7">
    <location>
        <begin position="395"/>
        <end position="430"/>
    </location>
</feature>
<keyword evidence="11" id="KW-1185">Reference proteome</keyword>
<dbReference type="PROSITE" id="PS50171">
    <property type="entry name" value="ZF_MATRIN"/>
    <property type="match status" value="1"/>
</dbReference>
<feature type="compositionally biased region" description="Basic and acidic residues" evidence="7">
    <location>
        <begin position="1310"/>
        <end position="1320"/>
    </location>
</feature>
<feature type="compositionally biased region" description="Acidic residues" evidence="7">
    <location>
        <begin position="1366"/>
        <end position="1380"/>
    </location>
</feature>
<reference evidence="10" key="3">
    <citation type="submission" date="2025-09" db="UniProtKB">
        <authorList>
            <consortium name="Ensembl"/>
        </authorList>
    </citation>
    <scope>IDENTIFICATION</scope>
</reference>
<feature type="region of interest" description="Disordered" evidence="7">
    <location>
        <begin position="1"/>
        <end position="101"/>
    </location>
</feature>
<dbReference type="Pfam" id="PF00076">
    <property type="entry name" value="RRM_1"/>
    <property type="match status" value="1"/>
</dbReference>
<feature type="compositionally biased region" description="Acidic residues" evidence="7">
    <location>
        <begin position="1707"/>
        <end position="1716"/>
    </location>
</feature>
<feature type="compositionally biased region" description="Basic and acidic residues" evidence="7">
    <location>
        <begin position="80"/>
        <end position="98"/>
    </location>
</feature>
<dbReference type="InterPro" id="IPR035979">
    <property type="entry name" value="RBD_domain_sf"/>
</dbReference>
<feature type="region of interest" description="Disordered" evidence="7">
    <location>
        <begin position="119"/>
        <end position="138"/>
    </location>
</feature>
<dbReference type="SMART" id="SM00451">
    <property type="entry name" value="ZnF_U1"/>
    <property type="match status" value="2"/>
</dbReference>
<dbReference type="PROSITE" id="PS50102">
    <property type="entry name" value="RRM"/>
    <property type="match status" value="1"/>
</dbReference>
<feature type="region of interest" description="Disordered" evidence="7">
    <location>
        <begin position="909"/>
        <end position="935"/>
    </location>
</feature>
<keyword evidence="3" id="KW-0863">Zinc-finger</keyword>
<feature type="compositionally biased region" description="Low complexity" evidence="7">
    <location>
        <begin position="539"/>
        <end position="588"/>
    </location>
</feature>
<feature type="compositionally biased region" description="Polar residues" evidence="7">
    <location>
        <begin position="322"/>
        <end position="339"/>
    </location>
</feature>
<feature type="compositionally biased region" description="Basic and acidic residues" evidence="7">
    <location>
        <begin position="1457"/>
        <end position="1470"/>
    </location>
</feature>
<dbReference type="SUPFAM" id="SSF54928">
    <property type="entry name" value="RNA-binding domain, RBD"/>
    <property type="match status" value="1"/>
</dbReference>
<evidence type="ECO:0000256" key="6">
    <source>
        <dbReference type="PROSITE-ProRule" id="PRU00176"/>
    </source>
</evidence>
<feature type="compositionally biased region" description="Polar residues" evidence="7">
    <location>
        <begin position="62"/>
        <end position="79"/>
    </location>
</feature>
<feature type="compositionally biased region" description="Polar residues" evidence="7">
    <location>
        <begin position="1126"/>
        <end position="1135"/>
    </location>
</feature>
<feature type="compositionally biased region" description="Low complexity" evidence="7">
    <location>
        <begin position="1775"/>
        <end position="1784"/>
    </location>
</feature>
<protein>
    <submittedName>
        <fullName evidence="10">Zinc finger protein 638</fullName>
    </submittedName>
</protein>
<dbReference type="GO" id="GO:0003723">
    <property type="term" value="F:RNA binding"/>
    <property type="evidence" value="ECO:0007669"/>
    <property type="project" value="UniProtKB-UniRule"/>
</dbReference>
<dbReference type="InterPro" id="IPR000504">
    <property type="entry name" value="RRM_dom"/>
</dbReference>
<feature type="compositionally biased region" description="Low complexity" evidence="7">
    <location>
        <begin position="753"/>
        <end position="763"/>
    </location>
</feature>
<feature type="compositionally biased region" description="Basic and acidic residues" evidence="7">
    <location>
        <begin position="1004"/>
        <end position="1018"/>
    </location>
</feature>
<evidence type="ECO:0000259" key="8">
    <source>
        <dbReference type="PROSITE" id="PS50102"/>
    </source>
</evidence>
<feature type="compositionally biased region" description="Polar residues" evidence="7">
    <location>
        <begin position="1883"/>
        <end position="1892"/>
    </location>
</feature>
<feature type="compositionally biased region" description="Low complexity" evidence="7">
    <location>
        <begin position="496"/>
        <end position="527"/>
    </location>
</feature>
<dbReference type="InParanoid" id="A0A3P8V3W1"/>